<keyword evidence="1" id="KW-0472">Membrane</keyword>
<keyword evidence="4" id="KW-1185">Reference proteome</keyword>
<feature type="signal peptide" evidence="2">
    <location>
        <begin position="1"/>
        <end position="19"/>
    </location>
</feature>
<organism evidence="3">
    <name type="scientific">Xenopus tropicalis</name>
    <name type="common">Western clawed frog</name>
    <name type="synonym">Silurana tropicalis</name>
    <dbReference type="NCBI Taxonomy" id="8364"/>
    <lineage>
        <taxon>Eukaryota</taxon>
        <taxon>Metazoa</taxon>
        <taxon>Chordata</taxon>
        <taxon>Craniata</taxon>
        <taxon>Vertebrata</taxon>
        <taxon>Euteleostomi</taxon>
        <taxon>Amphibia</taxon>
        <taxon>Batrachia</taxon>
        <taxon>Anura</taxon>
        <taxon>Pipoidea</taxon>
        <taxon>Pipidae</taxon>
        <taxon>Xenopodinae</taxon>
        <taxon>Xenopus</taxon>
        <taxon>Silurana</taxon>
    </lineage>
</organism>
<dbReference type="AlphaFoldDB" id="A0A6I8SYR2"/>
<dbReference type="AGR" id="Xenbase:XB-GENE-29091919"/>
<name>A0A6I8SYR2_XENTR</name>
<keyword evidence="2" id="KW-0732">Signal</keyword>
<dbReference type="PANTHER" id="PTHR15071">
    <property type="entry name" value="MANNOSE-6-PHOSPHATE RECEPTOR FAMILY MEMBER"/>
    <property type="match status" value="1"/>
</dbReference>
<feature type="chain" id="PRO_5044634390" evidence="2">
    <location>
        <begin position="20"/>
        <end position="251"/>
    </location>
</feature>
<dbReference type="GO" id="GO:0012505">
    <property type="term" value="C:endomembrane system"/>
    <property type="evidence" value="ECO:0007669"/>
    <property type="project" value="UniProtKB-ARBA"/>
</dbReference>
<dbReference type="OMA" id="SVWCMIC"/>
<accession>A0A6I8SYR2</accession>
<protein>
    <submittedName>
        <fullName evidence="3">Uncharacterized LOC116406742</fullName>
    </submittedName>
    <submittedName>
        <fullName evidence="5">Uncharacterized protein LOC116406742</fullName>
    </submittedName>
</protein>
<reference evidence="3" key="2">
    <citation type="submission" date="2020-05" db="UniProtKB">
        <authorList>
            <consortium name="Ensembl"/>
        </authorList>
    </citation>
    <scope>IDENTIFICATION</scope>
</reference>
<dbReference type="Ensembl" id="ENSXETT00000080993">
    <property type="protein sequence ID" value="ENSXETP00000098924"/>
    <property type="gene ID" value="ENSXETG00000036637"/>
</dbReference>
<keyword evidence="1" id="KW-0812">Transmembrane</keyword>
<evidence type="ECO:0000313" key="3">
    <source>
        <dbReference type="Ensembl" id="ENSXETP00000098924"/>
    </source>
</evidence>
<keyword evidence="1" id="KW-1133">Transmembrane helix</keyword>
<sequence length="251" mass="27970">MRMMVFYISLLYSLSLALGDPSGCIRVNPCKCLMKDGSGVIDLAALGDSEGFLVREMKVQRDVGGIVMEQWVTFSPCLPFSEPAALVNCSHVAVCVVTRDSLNPRQALLYTGYGQHEGNEFMYSNESRILSVTYQAIPGSHFRSTVHFNCSTTTSVTFPSTTESPDRLEMFVHSPCVCPGRFPTQDVGPGTIILIMFAVSALLYFTFGTCSLRSTETYEGVQIIPEPQLWCSICFQLWRKKDPRKTYSYTL</sequence>
<proteinExistence type="predicted"/>
<evidence type="ECO:0000313" key="5">
    <source>
        <dbReference type="RefSeq" id="XP_031747386.1"/>
    </source>
</evidence>
<reference evidence="5" key="3">
    <citation type="submission" date="2025-04" db="UniProtKB">
        <authorList>
            <consortium name="RefSeq"/>
        </authorList>
    </citation>
    <scope>IDENTIFICATION</scope>
    <source>
        <strain evidence="5">Nigerian</strain>
        <tissue evidence="5">Liver and blood</tissue>
    </source>
</reference>
<dbReference type="OrthoDB" id="29460at2759"/>
<evidence type="ECO:0000313" key="4">
    <source>
        <dbReference type="Proteomes" id="UP000008143"/>
    </source>
</evidence>
<dbReference type="Proteomes" id="UP000008143">
    <property type="component" value="Chromosome 8"/>
</dbReference>
<dbReference type="GeneTree" id="ENSGT00990000204366"/>
<gene>
    <name evidence="3 5 6" type="primary">LOC116406742</name>
</gene>
<dbReference type="GeneID" id="116406742"/>
<evidence type="ECO:0000256" key="2">
    <source>
        <dbReference type="SAM" id="SignalP"/>
    </source>
</evidence>
<feature type="transmembrane region" description="Helical" evidence="1">
    <location>
        <begin position="187"/>
        <end position="207"/>
    </location>
</feature>
<dbReference type="PANTHER" id="PTHR15071:SF34">
    <property type="entry name" value="MRH DOMAIN-CONTAINING PROTEIN"/>
    <property type="match status" value="1"/>
</dbReference>
<evidence type="ECO:0000256" key="1">
    <source>
        <dbReference type="SAM" id="Phobius"/>
    </source>
</evidence>
<dbReference type="KEGG" id="xtr:116406742"/>
<reference evidence="3" key="1">
    <citation type="journal article" date="2010" name="Science">
        <title>The genome of the Western clawed frog Xenopus tropicalis.</title>
        <authorList>
            <person name="Hellsten U."/>
            <person name="Harland R.M."/>
            <person name="Gilchrist M.J."/>
            <person name="Hendrix D."/>
            <person name="Jurka J."/>
            <person name="Kapitonov V."/>
            <person name="Ovcharenko I."/>
            <person name="Putnam N.H."/>
            <person name="Shu S."/>
            <person name="Taher L."/>
            <person name="Blitz I.L."/>
            <person name="Blumberg B."/>
            <person name="Dichmann D.S."/>
            <person name="Dubchak I."/>
            <person name="Amaya E."/>
            <person name="Detter J.C."/>
            <person name="Fletcher R."/>
            <person name="Gerhard D.S."/>
            <person name="Goodstein D."/>
            <person name="Graves T."/>
            <person name="Grigoriev I.V."/>
            <person name="Grimwood J."/>
            <person name="Kawashima T."/>
            <person name="Lindquist E."/>
            <person name="Lucas S.M."/>
            <person name="Mead P.E."/>
            <person name="Mitros T."/>
            <person name="Ogino H."/>
            <person name="Ohta Y."/>
            <person name="Poliakov A.V."/>
            <person name="Pollet N."/>
            <person name="Robert J."/>
            <person name="Salamov A."/>
            <person name="Sater A.K."/>
            <person name="Schmutz J."/>
            <person name="Terry A."/>
            <person name="Vize P.D."/>
            <person name="Warren W.C."/>
            <person name="Wells D."/>
            <person name="Wills A."/>
            <person name="Wilson R.K."/>
            <person name="Zimmerman L.B."/>
            <person name="Zorn A.M."/>
            <person name="Grainger R."/>
            <person name="Grammer T."/>
            <person name="Khokha M.K."/>
            <person name="Richardson P.M."/>
            <person name="Rokhsar D.S."/>
        </authorList>
    </citation>
    <scope>NUCLEOTIDE SEQUENCE [LARGE SCALE GENOMIC DNA]</scope>
    <source>
        <strain evidence="3">Nigerian</strain>
    </source>
</reference>
<evidence type="ECO:0000313" key="6">
    <source>
        <dbReference type="Xenbase" id="XB-GENE-29091919"/>
    </source>
</evidence>
<dbReference type="RefSeq" id="XP_031747386.1">
    <property type="nucleotide sequence ID" value="XM_031891526.1"/>
</dbReference>
<dbReference type="Gene3D" id="2.70.130.10">
    <property type="entry name" value="Mannose-6-phosphate receptor binding domain"/>
    <property type="match status" value="1"/>
</dbReference>
<dbReference type="Xenbase" id="XB-GENE-29091919">
    <property type="gene designation" value="LOC116406742"/>
</dbReference>
<dbReference type="InterPro" id="IPR009011">
    <property type="entry name" value="Man6P_isomerase_rcpt-bd_dom_sf"/>
</dbReference>
<dbReference type="Bgee" id="ENSXETG00000036637">
    <property type="expression patterns" value="Expressed in egg cell and 1 other cell type or tissue"/>
</dbReference>